<feature type="transmembrane region" description="Helical" evidence="9">
    <location>
        <begin position="264"/>
        <end position="285"/>
    </location>
</feature>
<proteinExistence type="inferred from homology"/>
<dbReference type="EMBL" id="SZWF01000007">
    <property type="protein sequence ID" value="KAA9394343.1"/>
    <property type="molecule type" value="Genomic_DNA"/>
</dbReference>
<comment type="caution">
    <text evidence="10">The sequence shown here is derived from an EMBL/GenBank/DDBJ whole genome shotgun (WGS) entry which is preliminary data.</text>
</comment>
<dbReference type="InterPro" id="IPR001463">
    <property type="entry name" value="Na/Ala_symport"/>
</dbReference>
<feature type="transmembrane region" description="Helical" evidence="9">
    <location>
        <begin position="322"/>
        <end position="341"/>
    </location>
</feature>
<dbReference type="PRINTS" id="PR00175">
    <property type="entry name" value="NAALASMPORT"/>
</dbReference>
<dbReference type="OrthoDB" id="9806926at2"/>
<feature type="transmembrane region" description="Helical" evidence="9">
    <location>
        <begin position="82"/>
        <end position="106"/>
    </location>
</feature>
<feature type="transmembrane region" description="Helical" evidence="9">
    <location>
        <begin position="437"/>
        <end position="457"/>
    </location>
</feature>
<comment type="subcellular location">
    <subcellularLocation>
        <location evidence="1 9">Cell membrane</location>
        <topology evidence="1 9">Multi-pass membrane protein</topology>
    </subcellularLocation>
</comment>
<dbReference type="NCBIfam" id="TIGR00835">
    <property type="entry name" value="agcS"/>
    <property type="match status" value="1"/>
</dbReference>
<keyword evidence="5 9" id="KW-0812">Transmembrane</keyword>
<dbReference type="GO" id="GO:0005283">
    <property type="term" value="F:amino acid:sodium symporter activity"/>
    <property type="evidence" value="ECO:0007669"/>
    <property type="project" value="InterPro"/>
</dbReference>
<feature type="transmembrane region" description="Helical" evidence="9">
    <location>
        <begin position="28"/>
        <end position="46"/>
    </location>
</feature>
<evidence type="ECO:0000313" key="10">
    <source>
        <dbReference type="EMBL" id="KAA9394343.1"/>
    </source>
</evidence>
<comment type="similarity">
    <text evidence="2 9">Belongs to the alanine or glycine:cation symporter (AGCS) (TC 2.A.25) family.</text>
</comment>
<feature type="transmembrane region" description="Helical" evidence="9">
    <location>
        <begin position="367"/>
        <end position="390"/>
    </location>
</feature>
<dbReference type="GO" id="GO:0005886">
    <property type="term" value="C:plasma membrane"/>
    <property type="evidence" value="ECO:0007669"/>
    <property type="project" value="UniProtKB-SubCell"/>
</dbReference>
<evidence type="ECO:0000256" key="1">
    <source>
        <dbReference type="ARBA" id="ARBA00004651"/>
    </source>
</evidence>
<feature type="transmembrane region" description="Helical" evidence="9">
    <location>
        <begin position="159"/>
        <end position="179"/>
    </location>
</feature>
<protein>
    <submittedName>
        <fullName evidence="10">Alanine:cation symporter family protein</fullName>
    </submittedName>
</protein>
<accession>A0A5J5KXE1</accession>
<reference evidence="10 11" key="1">
    <citation type="submission" date="2019-05" db="EMBL/GenBank/DDBJ databases">
        <title>Kocuria coralli sp. nov., a novel actinobacterium isolated from coral reef seawater.</title>
        <authorList>
            <person name="Li J."/>
        </authorList>
    </citation>
    <scope>NUCLEOTIDE SEQUENCE [LARGE SCALE GENOMIC DNA]</scope>
    <source>
        <strain evidence="10 11">SCSIO 13007</strain>
    </source>
</reference>
<evidence type="ECO:0000256" key="5">
    <source>
        <dbReference type="ARBA" id="ARBA00022692"/>
    </source>
</evidence>
<keyword evidence="3 9" id="KW-0813">Transport</keyword>
<keyword evidence="4 9" id="KW-1003">Cell membrane</keyword>
<dbReference type="PANTHER" id="PTHR30330">
    <property type="entry name" value="AGSS FAMILY TRANSPORTER, SODIUM-ALANINE"/>
    <property type="match status" value="1"/>
</dbReference>
<dbReference type="AlphaFoldDB" id="A0A5J5KXE1"/>
<evidence type="ECO:0000256" key="7">
    <source>
        <dbReference type="ARBA" id="ARBA00022989"/>
    </source>
</evidence>
<keyword evidence="8 9" id="KW-0472">Membrane</keyword>
<keyword evidence="7 9" id="KW-1133">Transmembrane helix</keyword>
<keyword evidence="6 9" id="KW-0769">Symport</keyword>
<dbReference type="PANTHER" id="PTHR30330:SF1">
    <property type="entry name" value="AMINO-ACID CARRIER PROTEIN ALST"/>
    <property type="match status" value="1"/>
</dbReference>
<evidence type="ECO:0000313" key="11">
    <source>
        <dbReference type="Proteomes" id="UP000325957"/>
    </source>
</evidence>
<evidence type="ECO:0000256" key="2">
    <source>
        <dbReference type="ARBA" id="ARBA00009261"/>
    </source>
</evidence>
<organism evidence="10 11">
    <name type="scientific">Kocuria coralli</name>
    <dbReference type="NCBI Taxonomy" id="1461025"/>
    <lineage>
        <taxon>Bacteria</taxon>
        <taxon>Bacillati</taxon>
        <taxon>Actinomycetota</taxon>
        <taxon>Actinomycetes</taxon>
        <taxon>Micrococcales</taxon>
        <taxon>Micrococcaceae</taxon>
        <taxon>Kocuria</taxon>
    </lineage>
</organism>
<dbReference type="FunFam" id="1.20.1740.10:FF:000004">
    <property type="entry name" value="Sodium:alanine symporter family protein"/>
    <property type="match status" value="1"/>
</dbReference>
<evidence type="ECO:0000256" key="6">
    <source>
        <dbReference type="ARBA" id="ARBA00022847"/>
    </source>
</evidence>
<feature type="transmembrane region" description="Helical" evidence="9">
    <location>
        <begin position="112"/>
        <end position="131"/>
    </location>
</feature>
<evidence type="ECO:0000256" key="4">
    <source>
        <dbReference type="ARBA" id="ARBA00022475"/>
    </source>
</evidence>
<feature type="transmembrane region" description="Helical" evidence="9">
    <location>
        <begin position="202"/>
        <end position="221"/>
    </location>
</feature>
<evidence type="ECO:0000256" key="9">
    <source>
        <dbReference type="RuleBase" id="RU363064"/>
    </source>
</evidence>
<feature type="transmembrane region" description="Helical" evidence="9">
    <location>
        <begin position="233"/>
        <end position="252"/>
    </location>
</feature>
<feature type="transmembrane region" description="Helical" evidence="9">
    <location>
        <begin position="410"/>
        <end position="431"/>
    </location>
</feature>
<dbReference type="Pfam" id="PF01235">
    <property type="entry name" value="Na_Ala_symp"/>
    <property type="match status" value="1"/>
</dbReference>
<dbReference type="Gene3D" id="1.20.1740.10">
    <property type="entry name" value="Amino acid/polyamine transporter I"/>
    <property type="match status" value="1"/>
</dbReference>
<gene>
    <name evidence="10" type="ORF">FCK90_07680</name>
</gene>
<evidence type="ECO:0000256" key="3">
    <source>
        <dbReference type="ARBA" id="ARBA00022448"/>
    </source>
</evidence>
<dbReference type="Proteomes" id="UP000325957">
    <property type="component" value="Unassembled WGS sequence"/>
</dbReference>
<keyword evidence="11" id="KW-1185">Reference proteome</keyword>
<sequence>MVSAVCLPLTIGGTVEQLIELVGTVDTWVWYVVFVILIGAGVYLTVRTRAVQWRSIPEMIRVLGDPPGEDKDGKKGISSFRAFTVSAAARVGTGNIAGVALAISLGGPGAVFWMWAIAAVGGASAFTESLLGQLYKRTGRHGYYGGPAYYMTHGLNAKWMGALFAVIITVTYAFVFNSVQSNAIVDSLAGSFSIDLTSSDSMMFRVIVGLLIVVLTALIIFGGVRRISAITQAVVPIMAIAYVVLGLLVVVLNITEVPNMVADIVLGAFGIREFAVGGLFGVFMLGMQRGLFSNEAGMGSAPNAGATASISHPAKQGYVQSLGVYFDTWLICSMTAFIVLLSNPEFGDSAQGAGLTQSALAAQLGDWAIHFLTVAIFLFAFSSVLGNYFYGEANIMFLTGSRKAMIVFRVLVLAFVMLGAVAALELVWAMANVSMAFMVTINLIAIVLLAPVAIKVLKNYEAQRRRGEEPVFRGSDLPEITGLDAWDGTDLVTTSMFWTQQLKKVKR</sequence>
<evidence type="ECO:0000256" key="8">
    <source>
        <dbReference type="ARBA" id="ARBA00023136"/>
    </source>
</evidence>
<name>A0A5J5KXE1_9MICC</name>